<dbReference type="Proteomes" id="UP000319160">
    <property type="component" value="Unassembled WGS sequence"/>
</dbReference>
<feature type="compositionally biased region" description="Polar residues" evidence="1">
    <location>
        <begin position="1"/>
        <end position="13"/>
    </location>
</feature>
<organism evidence="2 3">
    <name type="scientific">Xylaria flabelliformis</name>
    <dbReference type="NCBI Taxonomy" id="2512241"/>
    <lineage>
        <taxon>Eukaryota</taxon>
        <taxon>Fungi</taxon>
        <taxon>Dikarya</taxon>
        <taxon>Ascomycota</taxon>
        <taxon>Pezizomycotina</taxon>
        <taxon>Sordariomycetes</taxon>
        <taxon>Xylariomycetidae</taxon>
        <taxon>Xylariales</taxon>
        <taxon>Xylariaceae</taxon>
        <taxon>Xylaria</taxon>
    </lineage>
</organism>
<dbReference type="OrthoDB" id="336240at2759"/>
<dbReference type="AlphaFoldDB" id="A0A553HSJ3"/>
<accession>A0A553HSJ3</accession>
<dbReference type="EMBL" id="VFLP01000050">
    <property type="protein sequence ID" value="TRX90913.1"/>
    <property type="molecule type" value="Genomic_DNA"/>
</dbReference>
<dbReference type="STRING" id="2512241.A0A553HSJ3"/>
<evidence type="ECO:0000313" key="2">
    <source>
        <dbReference type="EMBL" id="TRX90913.1"/>
    </source>
</evidence>
<feature type="region of interest" description="Disordered" evidence="1">
    <location>
        <begin position="1"/>
        <end position="21"/>
    </location>
</feature>
<comment type="caution">
    <text evidence="2">The sequence shown here is derived from an EMBL/GenBank/DDBJ whole genome shotgun (WGS) entry which is preliminary data.</text>
</comment>
<name>A0A553HSJ3_9PEZI</name>
<protein>
    <submittedName>
        <fullName evidence="2">Uncharacterized protein</fullName>
    </submittedName>
</protein>
<proteinExistence type="predicted"/>
<evidence type="ECO:0000256" key="1">
    <source>
        <dbReference type="SAM" id="MobiDB-lite"/>
    </source>
</evidence>
<reference evidence="3" key="1">
    <citation type="submission" date="2019-06" db="EMBL/GenBank/DDBJ databases">
        <title>Draft genome sequence of the griseofulvin-producing fungus Xylaria cubensis strain G536.</title>
        <authorList>
            <person name="Mead M.E."/>
            <person name="Raja H.A."/>
            <person name="Steenwyk J.L."/>
            <person name="Knowles S.L."/>
            <person name="Oberlies N.H."/>
            <person name="Rokas A."/>
        </authorList>
    </citation>
    <scope>NUCLEOTIDE SEQUENCE [LARGE SCALE GENOMIC DNA]</scope>
    <source>
        <strain evidence="3">G536</strain>
    </source>
</reference>
<gene>
    <name evidence="2" type="ORF">FHL15_008118</name>
</gene>
<sequence length="72" mass="8252">MAETDQVVQSPDTPQRLPLQDMMQGPMDIDGYWGFSWAEANFPVGCDWDNLLLAECSRLEWQAIERIITHAI</sequence>
<keyword evidence="3" id="KW-1185">Reference proteome</keyword>
<evidence type="ECO:0000313" key="3">
    <source>
        <dbReference type="Proteomes" id="UP000319160"/>
    </source>
</evidence>